<dbReference type="Proteomes" id="UP001164539">
    <property type="component" value="Chromosome 7"/>
</dbReference>
<proteinExistence type="predicted"/>
<keyword evidence="2" id="KW-1185">Reference proteome</keyword>
<evidence type="ECO:0000313" key="1">
    <source>
        <dbReference type="EMBL" id="KAJ4714669.1"/>
    </source>
</evidence>
<reference evidence="1 2" key="1">
    <citation type="journal article" date="2023" name="Science">
        <title>Complex scaffold remodeling in plant triterpene biosynthesis.</title>
        <authorList>
            <person name="De La Pena R."/>
            <person name="Hodgson H."/>
            <person name="Liu J.C."/>
            <person name="Stephenson M.J."/>
            <person name="Martin A.C."/>
            <person name="Owen C."/>
            <person name="Harkess A."/>
            <person name="Leebens-Mack J."/>
            <person name="Jimenez L.E."/>
            <person name="Osbourn A."/>
            <person name="Sattely E.S."/>
        </authorList>
    </citation>
    <scope>NUCLEOTIDE SEQUENCE [LARGE SCALE GENOMIC DNA]</scope>
    <source>
        <strain evidence="2">cv. JPN11</strain>
        <tissue evidence="1">Leaf</tissue>
    </source>
</reference>
<sequence>MARAISLTRTHFRSLTQTLISPFSLLSSSYSLSLKHQNNNKGKDDSNDVVTLFNRDPDDPPRLFLVQPRLRPPKFLQAKLNEALCLANSLEEQRDGYFDTDFFDKELPPHVVVQNPSLKLGKARADTYFGPGTVQAIKCHLNAAESKGEVDAIFVNAILSGIQQRNLERAWEIPVLDRVGLIIEIFNAHAHTKEAKLQAELAALMYKKSRLVRVRGPDGRYTFGSTGEAEVVSARGRGSGGRGFISGAGETELQLQRRRILERRSHLLSQIEEVRRTRALQRAARRRHCGLDGHGLATVAIVGYTNAGKSTLVSALSDSDLYSDARLFATLDPRLKSVILPSGRKVLLSDTVGFISDLPIQLVDAFHATLEEVVEADLLVHILDCTAPNLEEHRSTVLQVLQQVGVSEEKVQNMIEVWNKIDYHDEEMGDVECIDVGDISSLSGAEDEAGSLSGPEHEDLTSELVHGDEAGGVDADNNDCIVSELSPGDLRDTTDKNQGAYSDGWLLSGDEQENVEEYWKTVEDQQPESTNDVCRTEKDSQSEDQHAPDIKVSAITGVGLQELLEIIDEKLKTLDNKRKSPNVVERDFFNTKWRPPRREDSAVSVEQ</sequence>
<dbReference type="EMBL" id="CM051400">
    <property type="protein sequence ID" value="KAJ4714669.1"/>
    <property type="molecule type" value="Genomic_DNA"/>
</dbReference>
<evidence type="ECO:0000313" key="2">
    <source>
        <dbReference type="Proteomes" id="UP001164539"/>
    </source>
</evidence>
<accession>A0ACC1XT72</accession>
<gene>
    <name evidence="1" type="ORF">OWV82_013120</name>
</gene>
<protein>
    <submittedName>
        <fullName evidence="1">GTP-binding protein, chloroplastic</fullName>
    </submittedName>
</protein>
<comment type="caution">
    <text evidence="1">The sequence shown here is derived from an EMBL/GenBank/DDBJ whole genome shotgun (WGS) entry which is preliminary data.</text>
</comment>
<name>A0ACC1XT72_MELAZ</name>
<organism evidence="1 2">
    <name type="scientific">Melia azedarach</name>
    <name type="common">Chinaberry tree</name>
    <dbReference type="NCBI Taxonomy" id="155640"/>
    <lineage>
        <taxon>Eukaryota</taxon>
        <taxon>Viridiplantae</taxon>
        <taxon>Streptophyta</taxon>
        <taxon>Embryophyta</taxon>
        <taxon>Tracheophyta</taxon>
        <taxon>Spermatophyta</taxon>
        <taxon>Magnoliopsida</taxon>
        <taxon>eudicotyledons</taxon>
        <taxon>Gunneridae</taxon>
        <taxon>Pentapetalae</taxon>
        <taxon>rosids</taxon>
        <taxon>malvids</taxon>
        <taxon>Sapindales</taxon>
        <taxon>Meliaceae</taxon>
        <taxon>Melia</taxon>
    </lineage>
</organism>